<dbReference type="PANTHER" id="PTHR45228:SF8">
    <property type="entry name" value="TWO-COMPONENT RESPONSE REGULATOR-RELATED"/>
    <property type="match status" value="1"/>
</dbReference>
<dbReference type="AlphaFoldDB" id="L0A3Y8"/>
<evidence type="ECO:0000313" key="3">
    <source>
        <dbReference type="Proteomes" id="UP000010467"/>
    </source>
</evidence>
<dbReference type="SUPFAM" id="SSF55781">
    <property type="entry name" value="GAF domain-like"/>
    <property type="match status" value="3"/>
</dbReference>
<dbReference type="Proteomes" id="UP000010467">
    <property type="component" value="Chromosome"/>
</dbReference>
<accession>L0A3Y8</accession>
<dbReference type="Pfam" id="PF13185">
    <property type="entry name" value="GAF_2"/>
    <property type="match status" value="2"/>
</dbReference>
<dbReference type="EMBL" id="CP003382">
    <property type="protein sequence ID" value="AFZ68129.1"/>
    <property type="molecule type" value="Genomic_DNA"/>
</dbReference>
<dbReference type="PROSITE" id="PS51832">
    <property type="entry name" value="HD_GYP"/>
    <property type="match status" value="1"/>
</dbReference>
<dbReference type="CDD" id="cd00077">
    <property type="entry name" value="HDc"/>
    <property type="match status" value="1"/>
</dbReference>
<dbReference type="eggNOG" id="COG3437">
    <property type="taxonomic scope" value="Bacteria"/>
</dbReference>
<dbReference type="InterPro" id="IPR037522">
    <property type="entry name" value="HD_GYP_dom"/>
</dbReference>
<dbReference type="KEGG" id="dpd:Deipe_2664"/>
<proteinExistence type="predicted"/>
<dbReference type="InterPro" id="IPR052020">
    <property type="entry name" value="Cyclic_di-GMP/3'3'-cGAMP_PDE"/>
</dbReference>
<reference evidence="3" key="1">
    <citation type="submission" date="2012-03" db="EMBL/GenBank/DDBJ databases">
        <title>Complete sequence of chromosome of Deinococcus peraridilitoris DSM 19664.</title>
        <authorList>
            <person name="Lucas S."/>
            <person name="Copeland A."/>
            <person name="Lapidus A."/>
            <person name="Glavina del Rio T."/>
            <person name="Dalin E."/>
            <person name="Tice H."/>
            <person name="Bruce D."/>
            <person name="Goodwin L."/>
            <person name="Pitluck S."/>
            <person name="Peters L."/>
            <person name="Mikhailova N."/>
            <person name="Lu M."/>
            <person name="Kyrpides N."/>
            <person name="Mavromatis K."/>
            <person name="Ivanova N."/>
            <person name="Brettin T."/>
            <person name="Detter J.C."/>
            <person name="Han C."/>
            <person name="Larimer F."/>
            <person name="Land M."/>
            <person name="Hauser L."/>
            <person name="Markowitz V."/>
            <person name="Cheng J.-F."/>
            <person name="Hugenholtz P."/>
            <person name="Woyke T."/>
            <person name="Wu D."/>
            <person name="Pukall R."/>
            <person name="Steenblock K."/>
            <person name="Brambilla E."/>
            <person name="Klenk H.-P."/>
            <person name="Eisen J.A."/>
        </authorList>
    </citation>
    <scope>NUCLEOTIDE SEQUENCE [LARGE SCALE GENOMIC DNA]</scope>
    <source>
        <strain evidence="3">DSM 19664 / LMG 22246 / CIP 109416 / KR-200</strain>
    </source>
</reference>
<dbReference type="RefSeq" id="WP_015236431.1">
    <property type="nucleotide sequence ID" value="NC_019793.1"/>
</dbReference>
<evidence type="ECO:0000259" key="1">
    <source>
        <dbReference type="PROSITE" id="PS51832"/>
    </source>
</evidence>
<dbReference type="SMART" id="SM00065">
    <property type="entry name" value="GAF"/>
    <property type="match status" value="3"/>
</dbReference>
<sequence>MNPFSETPNPGSTSPTGDALTLTWPAVRSALNWLGRDDEMRSADWQALLDAAIASVEGAQAGSIAVREGSVFLFRAQRGFMPALLSVVEPEAVMLEWYGQDLKGWQEGQPRVMRGEALVRHSLGVHARDGERDNSRAYETAGRARQLRASLCLPVVLGSEVVAHLNLDSFEREDSFDARDLQVAQEFGHLVAALLAARNRRTQERERARELERLAEIGSALHSASAPEEVERILTLQARELLNTRDALFYRFDPASDVLRASVIPDVVRPAGELCVPRGQGLMWTALEQNEVLYTNDARTDPRVYKPGGVLHDVVLAVPLHSAQGVPLGALVCGDWHPRRLGMQELRLARAIAGLGSQALGRTHALGALVARASELQASIARFEALSQLSLALENARTTHDVASRALQVLSATVDIGYLVFWQVDGDWITPGAFYGDVPPAVQVQMKRGLGENAGRAWQATQGHNMYLECTERPELHELGVRGVALLPLPFKQGNREVMAAYRRGEARPWSADERALLETAARSIGVSYERAQHVQEVESTREGALLSLGLALEARDFETHGHTRRVAALAMRLGQAFGLDYEALDALRQGAYLHDLGKMVLPDAILLKPGKLGDHEWQIMQGHAEHGYTLARNMPSLPHGALDVIRHHHERWDASGYPAGLGGEHIPLLARLFAVCDVYDALTSIRPYKAAWPHAEAMAEIAQQAGRHFDPRIVQVFGSLFADREHTPAAPGAAD</sequence>
<dbReference type="InterPro" id="IPR029016">
    <property type="entry name" value="GAF-like_dom_sf"/>
</dbReference>
<dbReference type="PATRIC" id="fig|937777.3.peg.2674"/>
<name>L0A3Y8_DEIPD</name>
<dbReference type="Gene3D" id="1.10.3210.10">
    <property type="entry name" value="Hypothetical protein af1432"/>
    <property type="match status" value="1"/>
</dbReference>
<gene>
    <name evidence="2" type="ordered locus">Deipe_2664</name>
</gene>
<dbReference type="PANTHER" id="PTHR45228">
    <property type="entry name" value="CYCLIC DI-GMP PHOSPHODIESTERASE TM_0186-RELATED"/>
    <property type="match status" value="1"/>
</dbReference>
<protein>
    <submittedName>
        <fullName evidence="2">HD-GYP domain-containing protein</fullName>
    </submittedName>
</protein>
<dbReference type="Pfam" id="PF13487">
    <property type="entry name" value="HD_5"/>
    <property type="match status" value="1"/>
</dbReference>
<evidence type="ECO:0000313" key="2">
    <source>
        <dbReference type="EMBL" id="AFZ68129.1"/>
    </source>
</evidence>
<dbReference type="Gene3D" id="3.30.450.40">
    <property type="match status" value="3"/>
</dbReference>
<dbReference type="OrthoDB" id="66589at2"/>
<dbReference type="SUPFAM" id="SSF109604">
    <property type="entry name" value="HD-domain/PDEase-like"/>
    <property type="match status" value="1"/>
</dbReference>
<dbReference type="STRING" id="937777.Deipe_2664"/>
<dbReference type="SMART" id="SM00471">
    <property type="entry name" value="HDc"/>
    <property type="match status" value="1"/>
</dbReference>
<organism evidence="2 3">
    <name type="scientific">Deinococcus peraridilitoris (strain DSM 19664 / LMG 22246 / CIP 109416 / KR-200)</name>
    <dbReference type="NCBI Taxonomy" id="937777"/>
    <lineage>
        <taxon>Bacteria</taxon>
        <taxon>Thermotogati</taxon>
        <taxon>Deinococcota</taxon>
        <taxon>Deinococci</taxon>
        <taxon>Deinococcales</taxon>
        <taxon>Deinococcaceae</taxon>
        <taxon>Deinococcus</taxon>
    </lineage>
</organism>
<dbReference type="InterPro" id="IPR003607">
    <property type="entry name" value="HD/PDEase_dom"/>
</dbReference>
<keyword evidence="3" id="KW-1185">Reference proteome</keyword>
<feature type="domain" description="HD-GYP" evidence="1">
    <location>
        <begin position="538"/>
        <end position="734"/>
    </location>
</feature>
<dbReference type="InterPro" id="IPR003018">
    <property type="entry name" value="GAF"/>
</dbReference>
<dbReference type="HOGENOM" id="CLU_018864_0_0_0"/>